<organism evidence="14 15">
    <name type="scientific">Ustilaginoidea virens</name>
    <name type="common">Rice false smut fungus</name>
    <name type="synonym">Villosiclava virens</name>
    <dbReference type="NCBI Taxonomy" id="1159556"/>
    <lineage>
        <taxon>Eukaryota</taxon>
        <taxon>Fungi</taxon>
        <taxon>Dikarya</taxon>
        <taxon>Ascomycota</taxon>
        <taxon>Pezizomycotina</taxon>
        <taxon>Sordariomycetes</taxon>
        <taxon>Hypocreomycetidae</taxon>
        <taxon>Hypocreales</taxon>
        <taxon>Clavicipitaceae</taxon>
        <taxon>Ustilaginoidea</taxon>
    </lineage>
</organism>
<proteinExistence type="inferred from homology"/>
<dbReference type="Pfam" id="PF00686">
    <property type="entry name" value="CBM_20"/>
    <property type="match status" value="1"/>
</dbReference>
<dbReference type="EMBL" id="CP072756">
    <property type="protein sequence ID" value="QUC20677.1"/>
    <property type="molecule type" value="Genomic_DNA"/>
</dbReference>
<keyword evidence="8 9" id="KW-0624">Polysaccharide degradation</keyword>
<feature type="active site" description="Proton acceptor" evidence="10">
    <location>
        <position position="202"/>
    </location>
</feature>
<keyword evidence="4 9" id="KW-0378">Hydrolase</keyword>
<comment type="catalytic activity">
    <reaction evidence="1 9">
        <text>Hydrolysis of terminal (1-&gt;4)-linked alpha-D-glucose residues successively from non-reducing ends of the chains with release of beta-D-glucose.</text>
        <dbReference type="EC" id="3.2.1.3"/>
    </reaction>
</comment>
<evidence type="ECO:0000313" key="15">
    <source>
        <dbReference type="Proteomes" id="UP000027002"/>
    </source>
</evidence>
<dbReference type="InterPro" id="IPR046966">
    <property type="entry name" value="Glucoamylase_active_site"/>
</dbReference>
<feature type="binding site" evidence="11">
    <location>
        <position position="146"/>
    </location>
    <ligand>
        <name>substrate</name>
    </ligand>
</feature>
<evidence type="ECO:0000256" key="2">
    <source>
        <dbReference type="ARBA" id="ARBA00006188"/>
    </source>
</evidence>
<dbReference type="Gene3D" id="2.60.40.10">
    <property type="entry name" value="Immunoglobulins"/>
    <property type="match status" value="1"/>
</dbReference>
<dbReference type="Pfam" id="PF00723">
    <property type="entry name" value="Glyco_hydro_15"/>
    <property type="match status" value="1"/>
</dbReference>
<dbReference type="InterPro" id="IPR012341">
    <property type="entry name" value="6hp_glycosidase-like_sf"/>
</dbReference>
<dbReference type="PIRSF" id="PIRSF001031">
    <property type="entry name" value="Glu-a-glcsd_SBD"/>
    <property type="match status" value="1"/>
</dbReference>
<dbReference type="PROSITE" id="PS00820">
    <property type="entry name" value="GLUCOAMYLASE"/>
    <property type="match status" value="1"/>
</dbReference>
<dbReference type="FunFam" id="2.60.40.10:FF:000552">
    <property type="entry name" value="Related to glucoamylase"/>
    <property type="match status" value="1"/>
</dbReference>
<dbReference type="InterPro" id="IPR013784">
    <property type="entry name" value="Carb-bd-like_fold"/>
</dbReference>
<dbReference type="GO" id="GO:0004339">
    <property type="term" value="F:glucan 1,4-alpha-glucosidase activity"/>
    <property type="evidence" value="ECO:0007669"/>
    <property type="project" value="UniProtKB-EC"/>
</dbReference>
<evidence type="ECO:0000256" key="4">
    <source>
        <dbReference type="ARBA" id="ARBA00022801"/>
    </source>
</evidence>
<dbReference type="CDD" id="cd05811">
    <property type="entry name" value="CBM20_glucoamylase"/>
    <property type="match status" value="1"/>
</dbReference>
<dbReference type="PRINTS" id="PR00736">
    <property type="entry name" value="GLHYDRLASE15"/>
</dbReference>
<dbReference type="InterPro" id="IPR013783">
    <property type="entry name" value="Ig-like_fold"/>
</dbReference>
<dbReference type="InterPro" id="IPR000165">
    <property type="entry name" value="Glucoamylase"/>
</dbReference>
<feature type="chain" id="PRO_5034969088" description="Glucoamylase" evidence="12">
    <location>
        <begin position="22"/>
        <end position="586"/>
    </location>
</feature>
<evidence type="ECO:0000256" key="3">
    <source>
        <dbReference type="ARBA" id="ARBA00022729"/>
    </source>
</evidence>
<dbReference type="SUPFAM" id="SSF49452">
    <property type="entry name" value="Starch-binding domain-like"/>
    <property type="match status" value="1"/>
</dbReference>
<dbReference type="GO" id="GO:2001070">
    <property type="term" value="F:starch binding"/>
    <property type="evidence" value="ECO:0007669"/>
    <property type="project" value="InterPro"/>
</dbReference>
<evidence type="ECO:0000256" key="11">
    <source>
        <dbReference type="PIRSR" id="PIRSR001031-2"/>
    </source>
</evidence>
<protein>
    <recommendedName>
        <fullName evidence="9">Glucoamylase</fullName>
        <ecNumber evidence="9">3.2.1.3</ecNumber>
    </recommendedName>
    <alternativeName>
        <fullName evidence="9">1,4-alpha-D-glucan glucohydrolase</fullName>
    </alternativeName>
    <alternativeName>
        <fullName evidence="9">Glucan 1,4-alpha-glucosidase</fullName>
    </alternativeName>
</protein>
<evidence type="ECO:0000256" key="12">
    <source>
        <dbReference type="SAM" id="SignalP"/>
    </source>
</evidence>
<sequence length="586" mass="62636">MLKNLLTGLAIASCWLDTAAAKPCRRCTDISSFFSAQTDLSLRGVLANIGPDGAKAQGAASGVVVASPSRSDPDYWYTWTRDSALTFKVLVERFIAGDATMQPKIKQYLAAQAKLQGVSNPSGGPTTGGLGEPKFHVNLTQFTGAWGRPQRDGPPLRATTLILYANRLVDQGDARGAVETAWPVISNDLAYAVRYWNRTGFDLWEEVNGSSFFTIAATYRALVEGSTLATRLGQPCPSCAASASQVLCFLQSFWSKGYVDSNINVNDGRTGKDANSLISVIHTFDPTASCTDATFQPCSAKALANHKAVVDSFRSIYGVNKGRVAGEAAAVGRYAEDVYYKGNPWYLATLAAAEQLYDAVYQWNQLGVINVTDVSLPFFKDLLPSIATGSYAKSSSPTFRSIIKAVSAYADGFVAVVQQYTPSSGALAEQFDRNSGSPLSAADLTWSYAAFVSTADRRAGVVPPSWGEPASNSVPTSCKAAPACNSDMTFNVKAATAYGETIYLTGSITELKNWSPADAIPLSASQYTPDNPLWSVQVQLPAGTNFDYKYVKKTTSGEFVWLSGPNLSATSSSGCGSRATLNDTWR</sequence>
<dbReference type="InterPro" id="IPR034836">
    <property type="entry name" value="CBM20_glucoamylase"/>
</dbReference>
<dbReference type="InterPro" id="IPR002044">
    <property type="entry name" value="CBM20"/>
</dbReference>
<feature type="active site" description="Proton donor" evidence="10">
    <location>
        <position position="205"/>
    </location>
</feature>
<dbReference type="InterPro" id="IPR008928">
    <property type="entry name" value="6-hairpin_glycosidase_sf"/>
</dbReference>
<dbReference type="PANTHER" id="PTHR31616">
    <property type="entry name" value="TREHALASE"/>
    <property type="match status" value="1"/>
</dbReference>
<dbReference type="PROSITE" id="PS51166">
    <property type="entry name" value="CBM20"/>
    <property type="match status" value="1"/>
</dbReference>
<keyword evidence="15" id="KW-1185">Reference proteome</keyword>
<dbReference type="InterPro" id="IPR008291">
    <property type="entry name" value="Glucoamylase_SBD"/>
</dbReference>
<name>A0A8E5MIK3_USTVR</name>
<dbReference type="OrthoDB" id="6123450at2759"/>
<keyword evidence="7 9" id="KW-0326">Glycosidase</keyword>
<evidence type="ECO:0000256" key="5">
    <source>
        <dbReference type="ARBA" id="ARBA00023180"/>
    </source>
</evidence>
<dbReference type="AlphaFoldDB" id="A0A8E5MIK3"/>
<accession>A0A8E5MIK3</accession>
<keyword evidence="3 12" id="KW-0732">Signal</keyword>
<evidence type="ECO:0000256" key="1">
    <source>
        <dbReference type="ARBA" id="ARBA00001863"/>
    </source>
</evidence>
<dbReference type="EC" id="3.2.1.3" evidence="9"/>
<dbReference type="SMART" id="SM01065">
    <property type="entry name" value="CBM_2"/>
    <property type="match status" value="1"/>
</dbReference>
<evidence type="ECO:0000256" key="6">
    <source>
        <dbReference type="ARBA" id="ARBA00023277"/>
    </source>
</evidence>
<dbReference type="PANTHER" id="PTHR31616:SF12">
    <property type="entry name" value="GLUCOAMYLASE"/>
    <property type="match status" value="1"/>
</dbReference>
<dbReference type="Proteomes" id="UP000027002">
    <property type="component" value="Chromosome 4"/>
</dbReference>
<dbReference type="GO" id="GO:0000272">
    <property type="term" value="P:polysaccharide catabolic process"/>
    <property type="evidence" value="ECO:0007669"/>
    <property type="project" value="UniProtKB-KW"/>
</dbReference>
<evidence type="ECO:0000256" key="7">
    <source>
        <dbReference type="ARBA" id="ARBA00023295"/>
    </source>
</evidence>
<keyword evidence="5" id="KW-0325">Glycoprotein</keyword>
<feature type="domain" description="CBM20" evidence="13">
    <location>
        <begin position="480"/>
        <end position="586"/>
    </location>
</feature>
<evidence type="ECO:0000259" key="13">
    <source>
        <dbReference type="PROSITE" id="PS51166"/>
    </source>
</evidence>
<dbReference type="GeneID" id="66065696"/>
<dbReference type="Gene3D" id="1.50.10.10">
    <property type="match status" value="1"/>
</dbReference>
<reference evidence="14" key="1">
    <citation type="submission" date="2020-03" db="EMBL/GenBank/DDBJ databases">
        <title>A mixture of massive structural variations and highly conserved coding sequences in Ustilaginoidea virens genome.</title>
        <authorList>
            <person name="Zhang K."/>
            <person name="Zhao Z."/>
            <person name="Zhang Z."/>
            <person name="Li Y."/>
            <person name="Hsiang T."/>
            <person name="Sun W."/>
        </authorList>
    </citation>
    <scope>NUCLEOTIDE SEQUENCE</scope>
    <source>
        <strain evidence="14">UV-8b</strain>
    </source>
</reference>
<evidence type="ECO:0000256" key="10">
    <source>
        <dbReference type="PIRSR" id="PIRSR001031-1"/>
    </source>
</evidence>
<feature type="signal peptide" evidence="12">
    <location>
        <begin position="1"/>
        <end position="21"/>
    </location>
</feature>
<dbReference type="InterPro" id="IPR011613">
    <property type="entry name" value="GH15-like"/>
</dbReference>
<dbReference type="SUPFAM" id="SSF48208">
    <property type="entry name" value="Six-hairpin glycosidases"/>
    <property type="match status" value="1"/>
</dbReference>
<dbReference type="RefSeq" id="XP_042998350.1">
    <property type="nucleotide sequence ID" value="XM_043142416.1"/>
</dbReference>
<dbReference type="FunFam" id="1.50.10.10:FF:000018">
    <property type="entry name" value="Glucoamylase"/>
    <property type="match status" value="1"/>
</dbReference>
<evidence type="ECO:0000256" key="9">
    <source>
        <dbReference type="PIRNR" id="PIRNR001031"/>
    </source>
</evidence>
<dbReference type="GO" id="GO:0000324">
    <property type="term" value="C:fungal-type vacuole"/>
    <property type="evidence" value="ECO:0007669"/>
    <property type="project" value="TreeGrafter"/>
</dbReference>
<keyword evidence="6 9" id="KW-0119">Carbohydrate metabolism</keyword>
<evidence type="ECO:0000256" key="8">
    <source>
        <dbReference type="ARBA" id="ARBA00023326"/>
    </source>
</evidence>
<gene>
    <name evidence="14" type="ORF">UV8b_04918</name>
</gene>
<evidence type="ECO:0000313" key="14">
    <source>
        <dbReference type="EMBL" id="QUC20677.1"/>
    </source>
</evidence>
<comment type="similarity">
    <text evidence="2 9">Belongs to the glycosyl hydrolase 15 family.</text>
</comment>
<dbReference type="KEGG" id="uvi:66065696"/>